<proteinExistence type="predicted"/>
<accession>A0A2H1X0R5</accession>
<organism evidence="1">
    <name type="scientific">Spodoptera frugiperda</name>
    <name type="common">Fall armyworm</name>
    <dbReference type="NCBI Taxonomy" id="7108"/>
    <lineage>
        <taxon>Eukaryota</taxon>
        <taxon>Metazoa</taxon>
        <taxon>Ecdysozoa</taxon>
        <taxon>Arthropoda</taxon>
        <taxon>Hexapoda</taxon>
        <taxon>Insecta</taxon>
        <taxon>Pterygota</taxon>
        <taxon>Neoptera</taxon>
        <taxon>Endopterygota</taxon>
        <taxon>Lepidoptera</taxon>
        <taxon>Glossata</taxon>
        <taxon>Ditrysia</taxon>
        <taxon>Noctuoidea</taxon>
        <taxon>Noctuidae</taxon>
        <taxon>Amphipyrinae</taxon>
        <taxon>Spodoptera</taxon>
    </lineage>
</organism>
<dbReference type="EMBL" id="ODYU01012463">
    <property type="protein sequence ID" value="SOQ58786.1"/>
    <property type="molecule type" value="Genomic_DNA"/>
</dbReference>
<gene>
    <name evidence="1" type="ORF">SFRICE_030385</name>
</gene>
<protein>
    <submittedName>
        <fullName evidence="1">SFRICE_030385</fullName>
    </submittedName>
</protein>
<reference evidence="1" key="1">
    <citation type="submission" date="2016-07" db="EMBL/GenBank/DDBJ databases">
        <authorList>
            <person name="Bretaudeau A."/>
        </authorList>
    </citation>
    <scope>NUCLEOTIDE SEQUENCE</scope>
    <source>
        <strain evidence="1">Rice</strain>
        <tissue evidence="1">Whole body</tissue>
    </source>
</reference>
<name>A0A2H1X0R5_SPOFR</name>
<dbReference type="AlphaFoldDB" id="A0A2H1X0R5"/>
<sequence length="84" mass="9069">MLALLRLEWAGSTEDTTASQITDEKQRLRYMSEVIGGPITAGNALVTPLVFRVSIGGGDCLLSGDTTTRLPAYTIKKKDLLLSK</sequence>
<evidence type="ECO:0000313" key="1">
    <source>
        <dbReference type="EMBL" id="SOQ58786.1"/>
    </source>
</evidence>